<dbReference type="SUPFAM" id="SSF53697">
    <property type="entry name" value="SIS domain"/>
    <property type="match status" value="1"/>
</dbReference>
<dbReference type="PRINTS" id="PR00662">
    <property type="entry name" value="G6PISOMERASE"/>
</dbReference>
<dbReference type="AlphaFoldDB" id="A0A420ALY5"/>
<protein>
    <recommendedName>
        <fullName evidence="7">Glucose-6-phosphate isomerase</fullName>
        <shortName evidence="7">GPI</shortName>
        <ecNumber evidence="7">5.3.1.9</ecNumber>
    </recommendedName>
    <alternativeName>
        <fullName evidence="7">Phosphoglucose isomerase</fullName>
        <shortName evidence="7">PGI</shortName>
    </alternativeName>
    <alternativeName>
        <fullName evidence="7">Phosphohexose isomerase</fullName>
        <shortName evidence="7">PHI</shortName>
    </alternativeName>
</protein>
<name>A0A420ALY5_SPHD1</name>
<dbReference type="PANTHER" id="PTHR11469">
    <property type="entry name" value="GLUCOSE-6-PHOSPHATE ISOMERASE"/>
    <property type="match status" value="1"/>
</dbReference>
<dbReference type="GO" id="GO:0097367">
    <property type="term" value="F:carbohydrate derivative binding"/>
    <property type="evidence" value="ECO:0007669"/>
    <property type="project" value="InterPro"/>
</dbReference>
<dbReference type="PROSITE" id="PS00765">
    <property type="entry name" value="P_GLUCOSE_ISOMERASE_1"/>
    <property type="match status" value="1"/>
</dbReference>
<dbReference type="GO" id="GO:0006096">
    <property type="term" value="P:glycolytic process"/>
    <property type="evidence" value="ECO:0007669"/>
    <property type="project" value="UniProtKB-UniRule"/>
</dbReference>
<keyword evidence="10" id="KW-1185">Reference proteome</keyword>
<dbReference type="FunFam" id="3.40.50.10490:FF:000004">
    <property type="entry name" value="Glucose-6-phosphate isomerase"/>
    <property type="match status" value="1"/>
</dbReference>
<dbReference type="GO" id="GO:0004347">
    <property type="term" value="F:glucose-6-phosphate isomerase activity"/>
    <property type="evidence" value="ECO:0007669"/>
    <property type="project" value="UniProtKB-UniRule"/>
</dbReference>
<feature type="active site" evidence="7">
    <location>
        <position position="514"/>
    </location>
</feature>
<proteinExistence type="inferred from homology"/>
<dbReference type="EMBL" id="RAPY01000005">
    <property type="protein sequence ID" value="RKE45453.1"/>
    <property type="molecule type" value="Genomic_DNA"/>
</dbReference>
<dbReference type="EC" id="5.3.1.9" evidence="7"/>
<evidence type="ECO:0000256" key="7">
    <source>
        <dbReference type="HAMAP-Rule" id="MF_00473"/>
    </source>
</evidence>
<evidence type="ECO:0000256" key="8">
    <source>
        <dbReference type="RuleBase" id="RU000612"/>
    </source>
</evidence>
<dbReference type="UniPathway" id="UPA00109">
    <property type="reaction ID" value="UER00181"/>
</dbReference>
<dbReference type="RefSeq" id="WP_120261198.1">
    <property type="nucleotide sequence ID" value="NZ_RAPY01000005.1"/>
</dbReference>
<dbReference type="PANTHER" id="PTHR11469:SF1">
    <property type="entry name" value="GLUCOSE-6-PHOSPHATE ISOMERASE"/>
    <property type="match status" value="1"/>
</dbReference>
<comment type="pathway">
    <text evidence="7">Carbohydrate biosynthesis; gluconeogenesis.</text>
</comment>
<evidence type="ECO:0000256" key="4">
    <source>
        <dbReference type="ARBA" id="ARBA00023152"/>
    </source>
</evidence>
<keyword evidence="4 7" id="KW-0324">Glycolysis</keyword>
<evidence type="ECO:0000256" key="6">
    <source>
        <dbReference type="ARBA" id="ARBA00029321"/>
    </source>
</evidence>
<evidence type="ECO:0000313" key="9">
    <source>
        <dbReference type="EMBL" id="RKE45453.1"/>
    </source>
</evidence>
<accession>A0A420ALY5</accession>
<feature type="active site" evidence="7">
    <location>
        <position position="386"/>
    </location>
</feature>
<dbReference type="Pfam" id="PF00342">
    <property type="entry name" value="PGI"/>
    <property type="match status" value="1"/>
</dbReference>
<dbReference type="FunFam" id="1.10.1390.10:FF:000001">
    <property type="entry name" value="Glucose-6-phosphate isomerase"/>
    <property type="match status" value="1"/>
</dbReference>
<feature type="active site" description="Proton donor" evidence="7">
    <location>
        <position position="355"/>
    </location>
</feature>
<dbReference type="InterPro" id="IPR018189">
    <property type="entry name" value="Phosphoglucose_isomerase_CS"/>
</dbReference>
<evidence type="ECO:0000313" key="10">
    <source>
        <dbReference type="Proteomes" id="UP000286246"/>
    </source>
</evidence>
<organism evidence="9 10">
    <name type="scientific">Sphingobacterium detergens</name>
    <dbReference type="NCBI Taxonomy" id="1145106"/>
    <lineage>
        <taxon>Bacteria</taxon>
        <taxon>Pseudomonadati</taxon>
        <taxon>Bacteroidota</taxon>
        <taxon>Sphingobacteriia</taxon>
        <taxon>Sphingobacteriales</taxon>
        <taxon>Sphingobacteriaceae</taxon>
        <taxon>Sphingobacterium</taxon>
    </lineage>
</organism>
<dbReference type="GO" id="GO:0006094">
    <property type="term" value="P:gluconeogenesis"/>
    <property type="evidence" value="ECO:0007669"/>
    <property type="project" value="UniProtKB-UniRule"/>
</dbReference>
<evidence type="ECO:0000256" key="5">
    <source>
        <dbReference type="ARBA" id="ARBA00023235"/>
    </source>
</evidence>
<dbReference type="GO" id="GO:0051156">
    <property type="term" value="P:glucose 6-phosphate metabolic process"/>
    <property type="evidence" value="ECO:0007669"/>
    <property type="project" value="TreeGrafter"/>
</dbReference>
<sequence>MFPKINFTTTKAYQYLVDHYIDINQQDLRELFVADPQRFEKFSILFEDILLDYSKNRVNEETMALLIQLAKECQLSEAITAMFAGERINVTENRPVLHTALRNQSDQPVFVDGKDVMPAVKSVLAHVKTFTEQILSGEWKGYTGKEITDVVNIGIGGSDLGPVMVTEALKAYKTRLNVHFVSNVDGTHIAETLKGVNPETTLFLIASKTFTTQETMANAHTAKDWFLSKGASEQDVAKHFAALSTNTEAVKAFGIDPQNMFEFWDWVGGRYSLWSAIGLSISLAIGFDNFEELLKGAYDADEHFRTSALEENIPVILALLGIWYNNFFEAESHAILPYDQYLHRFAAYFQQGDMESNGKYIDRNGERVDYQTGPIIWGEPGTNGQHAFYQLIHQGTKLIPCDFIAPANSLNPIGNHHQLLLSNFFAQTEALMNGKTEEEVVAELQKAGKSNEEVAELKTYKVFEGNRPTNSILLKKMTPRTLGRLIALYEHKIFVQGVIWNIYSFDQWGVELGKQLANKILPELSDNNPITSHDSSTNGLINTYKSWRD</sequence>
<dbReference type="PROSITE" id="PS00174">
    <property type="entry name" value="P_GLUCOSE_ISOMERASE_2"/>
    <property type="match status" value="1"/>
</dbReference>
<dbReference type="Gene3D" id="3.40.50.10490">
    <property type="entry name" value="Glucose-6-phosphate isomerase like protein, domain 1"/>
    <property type="match status" value="2"/>
</dbReference>
<dbReference type="HAMAP" id="MF_00473">
    <property type="entry name" value="G6P_isomerase"/>
    <property type="match status" value="1"/>
</dbReference>
<comment type="function">
    <text evidence="7">Catalyzes the reversible isomerization of glucose-6-phosphate to fructose-6-phosphate.</text>
</comment>
<gene>
    <name evidence="7" type="primary">pgi</name>
    <name evidence="9" type="ORF">DFQ12_4527</name>
</gene>
<dbReference type="PROSITE" id="PS51463">
    <property type="entry name" value="P_GLUCOSE_ISOMERASE_3"/>
    <property type="match status" value="1"/>
</dbReference>
<dbReference type="InterPro" id="IPR001672">
    <property type="entry name" value="G6P_Isomerase"/>
</dbReference>
<dbReference type="UniPathway" id="UPA00138"/>
<dbReference type="Gene3D" id="1.10.1390.10">
    <property type="match status" value="1"/>
</dbReference>
<keyword evidence="5 7" id="KW-0413">Isomerase</keyword>
<dbReference type="Proteomes" id="UP000286246">
    <property type="component" value="Unassembled WGS sequence"/>
</dbReference>
<keyword evidence="7" id="KW-0963">Cytoplasm</keyword>
<dbReference type="NCBIfam" id="NF001211">
    <property type="entry name" value="PRK00179.1"/>
    <property type="match status" value="1"/>
</dbReference>
<dbReference type="GO" id="GO:0048029">
    <property type="term" value="F:monosaccharide binding"/>
    <property type="evidence" value="ECO:0007669"/>
    <property type="project" value="TreeGrafter"/>
</dbReference>
<dbReference type="InterPro" id="IPR023096">
    <property type="entry name" value="G6P_Isomerase_C"/>
</dbReference>
<comment type="catalytic activity">
    <reaction evidence="6 7 8">
        <text>alpha-D-glucose 6-phosphate = beta-D-fructose 6-phosphate</text>
        <dbReference type="Rhea" id="RHEA:11816"/>
        <dbReference type="ChEBI" id="CHEBI:57634"/>
        <dbReference type="ChEBI" id="CHEBI:58225"/>
        <dbReference type="EC" id="5.3.1.9"/>
    </reaction>
</comment>
<dbReference type="OrthoDB" id="140919at2"/>
<evidence type="ECO:0000256" key="2">
    <source>
        <dbReference type="ARBA" id="ARBA00006604"/>
    </source>
</evidence>
<dbReference type="CDD" id="cd05016">
    <property type="entry name" value="SIS_PGI_2"/>
    <property type="match status" value="1"/>
</dbReference>
<reference evidence="9 10" key="1">
    <citation type="submission" date="2018-09" db="EMBL/GenBank/DDBJ databases">
        <title>Genomic Encyclopedia of Type Strains, Phase III (KMG-III): the genomes of soil and plant-associated and newly described type strains.</title>
        <authorList>
            <person name="Whitman W."/>
        </authorList>
    </citation>
    <scope>NUCLEOTIDE SEQUENCE [LARGE SCALE GENOMIC DNA]</scope>
    <source>
        <strain evidence="9 10">CECT 7938</strain>
    </source>
</reference>
<dbReference type="InterPro" id="IPR035482">
    <property type="entry name" value="SIS_PGI_2"/>
</dbReference>
<dbReference type="CDD" id="cd05015">
    <property type="entry name" value="SIS_PGI_1"/>
    <property type="match status" value="1"/>
</dbReference>
<comment type="caution">
    <text evidence="9">The sequence shown here is derived from an EMBL/GenBank/DDBJ whole genome shotgun (WGS) entry which is preliminary data.</text>
</comment>
<dbReference type="InterPro" id="IPR046348">
    <property type="entry name" value="SIS_dom_sf"/>
</dbReference>
<comment type="similarity">
    <text evidence="2 7 8">Belongs to the GPI family.</text>
</comment>
<comment type="subcellular location">
    <subcellularLocation>
        <location evidence="7">Cytoplasm</location>
    </subcellularLocation>
</comment>
<comment type="pathway">
    <text evidence="1 7 8">Carbohydrate degradation; glycolysis; D-glyceraldehyde 3-phosphate and glycerone phosphate from D-glucose: step 2/4.</text>
</comment>
<evidence type="ECO:0000256" key="1">
    <source>
        <dbReference type="ARBA" id="ARBA00004926"/>
    </source>
</evidence>
<evidence type="ECO:0000256" key="3">
    <source>
        <dbReference type="ARBA" id="ARBA00022432"/>
    </source>
</evidence>
<keyword evidence="3 7" id="KW-0312">Gluconeogenesis</keyword>
<dbReference type="GO" id="GO:0005829">
    <property type="term" value="C:cytosol"/>
    <property type="evidence" value="ECO:0007669"/>
    <property type="project" value="TreeGrafter"/>
</dbReference>
<dbReference type="InterPro" id="IPR035476">
    <property type="entry name" value="SIS_PGI_1"/>
</dbReference>